<evidence type="ECO:0000313" key="3">
    <source>
        <dbReference type="Proteomes" id="UP000507470"/>
    </source>
</evidence>
<accession>A0A6J8EZX7</accession>
<keyword evidence="3" id="KW-1185">Reference proteome</keyword>
<reference evidence="2 3" key="1">
    <citation type="submission" date="2020-06" db="EMBL/GenBank/DDBJ databases">
        <authorList>
            <person name="Li R."/>
            <person name="Bekaert M."/>
        </authorList>
    </citation>
    <scope>NUCLEOTIDE SEQUENCE [LARGE SCALE GENOMIC DNA]</scope>
    <source>
        <strain evidence="3">wild</strain>
    </source>
</reference>
<dbReference type="AlphaFoldDB" id="A0A6J8EZX7"/>
<feature type="compositionally biased region" description="Polar residues" evidence="1">
    <location>
        <begin position="200"/>
        <end position="218"/>
    </location>
</feature>
<dbReference type="Gene3D" id="3.40.50.1110">
    <property type="entry name" value="SGNH hydrolase"/>
    <property type="match status" value="1"/>
</dbReference>
<organism evidence="2 3">
    <name type="scientific">Mytilus coruscus</name>
    <name type="common">Sea mussel</name>
    <dbReference type="NCBI Taxonomy" id="42192"/>
    <lineage>
        <taxon>Eukaryota</taxon>
        <taxon>Metazoa</taxon>
        <taxon>Spiralia</taxon>
        <taxon>Lophotrochozoa</taxon>
        <taxon>Mollusca</taxon>
        <taxon>Bivalvia</taxon>
        <taxon>Autobranchia</taxon>
        <taxon>Pteriomorphia</taxon>
        <taxon>Mytilida</taxon>
        <taxon>Mytiloidea</taxon>
        <taxon>Mytilidae</taxon>
        <taxon>Mytilinae</taxon>
        <taxon>Mytilus</taxon>
    </lineage>
</organism>
<feature type="region of interest" description="Disordered" evidence="1">
    <location>
        <begin position="181"/>
        <end position="218"/>
    </location>
</feature>
<dbReference type="EMBL" id="CACVKT020010231">
    <property type="protein sequence ID" value="CAC5425313.1"/>
    <property type="molecule type" value="Genomic_DNA"/>
</dbReference>
<sequence length="218" mass="24093">MILFPKTGKNDTTYSIIVLIGASNCTRFGETDEKVINASKSGANLKNFAQSLDLAAQKTDSHKDDSDQINLLVTKAVFQVKSAYPESHVGLFSIIPRNGNSAQINRLNQSATNVKKFIRKLCARENNVDFVDLEKLLYRNGTIITSMFDKADNSGVHISTEDAQNINRKLNDFFLSPKPCVQELHTPTDPKRKRSDGAATPTSADRMSKRSNTAPKMA</sequence>
<name>A0A6J8EZX7_MYTCO</name>
<evidence type="ECO:0000256" key="1">
    <source>
        <dbReference type="SAM" id="MobiDB-lite"/>
    </source>
</evidence>
<proteinExistence type="predicted"/>
<dbReference type="OrthoDB" id="5870588at2759"/>
<gene>
    <name evidence="2" type="ORF">MCOR_57149</name>
</gene>
<dbReference type="InterPro" id="IPR036514">
    <property type="entry name" value="SGNH_hydro_sf"/>
</dbReference>
<protein>
    <submittedName>
        <fullName evidence="2">Uncharacterized protein</fullName>
    </submittedName>
</protein>
<dbReference type="Proteomes" id="UP000507470">
    <property type="component" value="Unassembled WGS sequence"/>
</dbReference>
<dbReference type="SUPFAM" id="SSF52266">
    <property type="entry name" value="SGNH hydrolase"/>
    <property type="match status" value="1"/>
</dbReference>
<evidence type="ECO:0000313" key="2">
    <source>
        <dbReference type="EMBL" id="CAC5425313.1"/>
    </source>
</evidence>